<dbReference type="Gene3D" id="3.50.50.60">
    <property type="entry name" value="FAD/NAD(P)-binding domain"/>
    <property type="match status" value="1"/>
</dbReference>
<dbReference type="EMBL" id="VFOV01000001">
    <property type="protein sequence ID" value="TQL68682.1"/>
    <property type="molecule type" value="Genomic_DNA"/>
</dbReference>
<name>A0A543A7V3_9ACTN</name>
<dbReference type="OrthoDB" id="3212532at2"/>
<dbReference type="GO" id="GO:0071949">
    <property type="term" value="F:FAD binding"/>
    <property type="evidence" value="ECO:0007669"/>
    <property type="project" value="InterPro"/>
</dbReference>
<feature type="domain" description="FAD-binding" evidence="1">
    <location>
        <begin position="5"/>
        <end position="329"/>
    </location>
</feature>
<accession>A0A543A7V3</accession>
<dbReference type="Proteomes" id="UP000320209">
    <property type="component" value="Unassembled WGS sequence"/>
</dbReference>
<organism evidence="2 3">
    <name type="scientific">Nocardioides albertanoniae</name>
    <dbReference type="NCBI Taxonomy" id="1175486"/>
    <lineage>
        <taxon>Bacteria</taxon>
        <taxon>Bacillati</taxon>
        <taxon>Actinomycetota</taxon>
        <taxon>Actinomycetes</taxon>
        <taxon>Propionibacteriales</taxon>
        <taxon>Nocardioidaceae</taxon>
        <taxon>Nocardioides</taxon>
    </lineage>
</organism>
<dbReference type="AlphaFoldDB" id="A0A543A7V3"/>
<protein>
    <submittedName>
        <fullName evidence="2">2-polyprenyl-6-methoxyphenol hydroxylase-like FAD-dependent oxidoreductase</fullName>
    </submittedName>
</protein>
<evidence type="ECO:0000313" key="3">
    <source>
        <dbReference type="Proteomes" id="UP000320209"/>
    </source>
</evidence>
<reference evidence="2 3" key="1">
    <citation type="submission" date="2019-06" db="EMBL/GenBank/DDBJ databases">
        <title>Sequencing the genomes of 1000 actinobacteria strains.</title>
        <authorList>
            <person name="Klenk H.-P."/>
        </authorList>
    </citation>
    <scope>NUCLEOTIDE SEQUENCE [LARGE SCALE GENOMIC DNA]</scope>
    <source>
        <strain evidence="2 3">DSM 25218</strain>
    </source>
</reference>
<dbReference type="Pfam" id="PF01494">
    <property type="entry name" value="FAD_binding_3"/>
    <property type="match status" value="1"/>
</dbReference>
<sequence length="421" mass="45677">MKNRDVLVTGGGIAGTALAHLLRRYGFTPTVVERSPGPRTGGHAIDIRGTAREVIEDLGLVPQLRESLLAARGMAFIDEQGRRQASFDPDVFGPSGGPAAEWALLRTDLARILYEATKDDVEFLFDDAITALDQDDNGVTVSFEKSEARRFDLVLGADGVHSDLRRMAFGPEERFIRDLGSYLCIYSVDTEMAHDDWQLMYTMPGGRGRHGRTAGLRPLPGMDRALAAFFFRAPAFGFDRRDVLAQKKMVAQTFLGDGWAVPEVLPQIWDTPDFYFDRVEQVQMDSWSTGRIALVGDAAYCASPMSGIGTSLALVGAYVLAAELAKADGDHRVALAAYEAGMRGFVDAAQHFARTAGDGGLMPDTQAQMVMRNLSIRTMRFMPRSFVSRGLETVADTVSLADHVAPKAGRPAAQPVANGGA</sequence>
<dbReference type="SUPFAM" id="SSF51905">
    <property type="entry name" value="FAD/NAD(P)-binding domain"/>
    <property type="match status" value="1"/>
</dbReference>
<keyword evidence="3" id="KW-1185">Reference proteome</keyword>
<dbReference type="InterPro" id="IPR002938">
    <property type="entry name" value="FAD-bd"/>
</dbReference>
<dbReference type="PRINTS" id="PR00420">
    <property type="entry name" value="RNGMNOXGNASE"/>
</dbReference>
<dbReference type="Gene3D" id="3.30.9.10">
    <property type="entry name" value="D-Amino Acid Oxidase, subunit A, domain 2"/>
    <property type="match status" value="1"/>
</dbReference>
<evidence type="ECO:0000259" key="1">
    <source>
        <dbReference type="Pfam" id="PF01494"/>
    </source>
</evidence>
<dbReference type="PANTHER" id="PTHR46865">
    <property type="entry name" value="OXIDOREDUCTASE-RELATED"/>
    <property type="match status" value="1"/>
</dbReference>
<gene>
    <name evidence="2" type="ORF">FB381_2578</name>
</gene>
<dbReference type="RefSeq" id="WP_141780643.1">
    <property type="nucleotide sequence ID" value="NZ_VFOV01000001.1"/>
</dbReference>
<dbReference type="InterPro" id="IPR051704">
    <property type="entry name" value="FAD_aromatic-hydroxylase"/>
</dbReference>
<dbReference type="InterPro" id="IPR036188">
    <property type="entry name" value="FAD/NAD-bd_sf"/>
</dbReference>
<evidence type="ECO:0000313" key="2">
    <source>
        <dbReference type="EMBL" id="TQL68682.1"/>
    </source>
</evidence>
<dbReference type="PANTHER" id="PTHR46865:SF2">
    <property type="entry name" value="MONOOXYGENASE"/>
    <property type="match status" value="1"/>
</dbReference>
<proteinExistence type="predicted"/>
<comment type="caution">
    <text evidence="2">The sequence shown here is derived from an EMBL/GenBank/DDBJ whole genome shotgun (WGS) entry which is preliminary data.</text>
</comment>